<name>A0A093V8L1_TALMA</name>
<comment type="caution">
    <text evidence="1">The sequence shown here is derived from an EMBL/GenBank/DDBJ whole genome shotgun (WGS) entry which is preliminary data.</text>
</comment>
<reference evidence="1" key="1">
    <citation type="journal article" date="2014" name="PLoS Genet.">
        <title>Signature Gene Expression Reveals Novel Clues to the Molecular Mechanisms of Dimorphic Transition in Penicillium marneffei.</title>
        <authorList>
            <person name="Yang E."/>
            <person name="Wang G."/>
            <person name="Cai J."/>
            <person name="Woo P.C."/>
            <person name="Lau S.K."/>
            <person name="Yuen K.-Y."/>
            <person name="Chow W.-N."/>
            <person name="Lin X."/>
        </authorList>
    </citation>
    <scope>NUCLEOTIDE SEQUENCE [LARGE SCALE GENOMIC DNA]</scope>
    <source>
        <strain evidence="1">PM1</strain>
    </source>
</reference>
<dbReference type="EMBL" id="JPOX01000038">
    <property type="protein sequence ID" value="KFX43026.1"/>
    <property type="molecule type" value="Genomic_DNA"/>
</dbReference>
<protein>
    <recommendedName>
        <fullName evidence="2">Sterol uptake control protein 2</fullName>
    </recommendedName>
</protein>
<evidence type="ECO:0008006" key="2">
    <source>
        <dbReference type="Google" id="ProtNLM"/>
    </source>
</evidence>
<sequence>MAALYANDVMSRDANRHCEYQVSKAVFRHSSLNNFTRTSTPLQQPSPISPQVITEHDTEDDSYSPVNMHHMNLFHFLTTETLPSLHTHELIDISPTDILKHCLPVPYLMNEFLGFAALHKSIVGGEAHMRESYRFQAMNFQTHALSIYNAEPAVLNAETCIAAFLFSSVLGAHLLCDTLIYRGDDTLNKFLERFVQYIHIHRGIRTVVGGHWDDLSQSPIGRSFVISRAVLGDQPATFGPTLTKLLGLIQSAKLGESLTKSYKLAIGNLQSIMNVCEVSTSTSISTPASVSAYGAVIAWPVMVPIEYVDALGMRRPEALVILAYYAALLHLYQQLWMFGDGGRFLIESICDSLGVEWGDWLEWPMKILHDDNNSLELISDS</sequence>
<dbReference type="GO" id="GO:0001228">
    <property type="term" value="F:DNA-binding transcription activator activity, RNA polymerase II-specific"/>
    <property type="evidence" value="ECO:0007669"/>
    <property type="project" value="TreeGrafter"/>
</dbReference>
<organism evidence="1">
    <name type="scientific">Talaromyces marneffei PM1</name>
    <dbReference type="NCBI Taxonomy" id="1077442"/>
    <lineage>
        <taxon>Eukaryota</taxon>
        <taxon>Fungi</taxon>
        <taxon>Dikarya</taxon>
        <taxon>Ascomycota</taxon>
        <taxon>Pezizomycotina</taxon>
        <taxon>Eurotiomycetes</taxon>
        <taxon>Eurotiomycetidae</taxon>
        <taxon>Eurotiales</taxon>
        <taxon>Trichocomaceae</taxon>
        <taxon>Talaromyces</taxon>
        <taxon>Talaromyces sect. Talaromyces</taxon>
    </lineage>
</organism>
<dbReference type="InterPro" id="IPR053157">
    <property type="entry name" value="Sterol_Uptake_Regulator"/>
</dbReference>
<evidence type="ECO:0000313" key="1">
    <source>
        <dbReference type="EMBL" id="KFX43026.1"/>
    </source>
</evidence>
<accession>A0A093V8L1</accession>
<dbReference type="PANTHER" id="PTHR47784">
    <property type="entry name" value="STEROL UPTAKE CONTROL PROTEIN 2"/>
    <property type="match status" value="1"/>
</dbReference>
<proteinExistence type="predicted"/>
<dbReference type="PANTHER" id="PTHR47784:SF4">
    <property type="entry name" value="ZN(II)2CYS6 TRANSCRIPTION FACTOR (EUROFUNG)"/>
    <property type="match status" value="1"/>
</dbReference>
<gene>
    <name evidence="1" type="ORF">GQ26_0380090</name>
</gene>
<dbReference type="AlphaFoldDB" id="A0A093V8L1"/>